<evidence type="ECO:0000313" key="4">
    <source>
        <dbReference type="Proteomes" id="UP000013009"/>
    </source>
</evidence>
<dbReference type="InterPro" id="IPR008900">
    <property type="entry name" value="Zot_N"/>
</dbReference>
<dbReference type="RefSeq" id="WP_005275529.1">
    <property type="nucleotide sequence ID" value="NZ_KB850195.1"/>
</dbReference>
<feature type="domain" description="Zona occludens toxin N-terminal" evidence="2">
    <location>
        <begin position="3"/>
        <end position="191"/>
    </location>
</feature>
<dbReference type="PATRIC" id="fig|1217695.3.peg.2861"/>
<protein>
    <recommendedName>
        <fullName evidence="2">Zona occludens toxin N-terminal domain-containing protein</fullName>
    </recommendedName>
</protein>
<proteinExistence type="predicted"/>
<dbReference type="AlphaFoldDB" id="N9R429"/>
<evidence type="ECO:0000259" key="2">
    <source>
        <dbReference type="Pfam" id="PF05707"/>
    </source>
</evidence>
<reference evidence="3 4" key="1">
    <citation type="submission" date="2013-02" db="EMBL/GenBank/DDBJ databases">
        <title>The Genome Sequence of Acinetobacter sp. NIPH 1859.</title>
        <authorList>
            <consortium name="The Broad Institute Genome Sequencing Platform"/>
            <consortium name="The Broad Institute Genome Sequencing Center for Infectious Disease"/>
            <person name="Cerqueira G."/>
            <person name="Feldgarden M."/>
            <person name="Courvalin P."/>
            <person name="Perichon B."/>
            <person name="Grillot-Courvalin C."/>
            <person name="Clermont D."/>
            <person name="Rocha E."/>
            <person name="Yoon E.-J."/>
            <person name="Nemec A."/>
            <person name="Walker B."/>
            <person name="Young S.K."/>
            <person name="Zeng Q."/>
            <person name="Gargeya S."/>
            <person name="Fitzgerald M."/>
            <person name="Haas B."/>
            <person name="Abouelleil A."/>
            <person name="Alvarado L."/>
            <person name="Arachchi H.M."/>
            <person name="Berlin A.M."/>
            <person name="Chapman S.B."/>
            <person name="Dewar J."/>
            <person name="Goldberg J."/>
            <person name="Griggs A."/>
            <person name="Gujja S."/>
            <person name="Hansen M."/>
            <person name="Howarth C."/>
            <person name="Imamovic A."/>
            <person name="Larimer J."/>
            <person name="McCowan C."/>
            <person name="Murphy C."/>
            <person name="Neiman D."/>
            <person name="Pearson M."/>
            <person name="Priest M."/>
            <person name="Roberts A."/>
            <person name="Saif S."/>
            <person name="Shea T."/>
            <person name="Sisk P."/>
            <person name="Sykes S."/>
            <person name="Wortman J."/>
            <person name="Nusbaum C."/>
            <person name="Birren B."/>
        </authorList>
    </citation>
    <scope>NUCLEOTIDE SEQUENCE [LARGE SCALE GENOMIC DNA]</scope>
    <source>
        <strain evidence="3 4">NIPH 1859</strain>
    </source>
</reference>
<comment type="caution">
    <text evidence="3">The sequence shown here is derived from an EMBL/GenBank/DDBJ whole genome shotgun (WGS) entry which is preliminary data.</text>
</comment>
<keyword evidence="1" id="KW-0472">Membrane</keyword>
<dbReference type="InterPro" id="IPR027417">
    <property type="entry name" value="P-loop_NTPase"/>
</dbReference>
<keyword evidence="1" id="KW-1133">Transmembrane helix</keyword>
<dbReference type="HOGENOM" id="CLU_044039_1_0_6"/>
<dbReference type="Gene3D" id="3.40.50.300">
    <property type="entry name" value="P-loop containing nucleotide triphosphate hydrolases"/>
    <property type="match status" value="1"/>
</dbReference>
<evidence type="ECO:0000256" key="1">
    <source>
        <dbReference type="SAM" id="Phobius"/>
    </source>
</evidence>
<organism evidence="3 4">
    <name type="scientific">Acinetobacter colistiniresistens</name>
    <dbReference type="NCBI Taxonomy" id="280145"/>
    <lineage>
        <taxon>Bacteria</taxon>
        <taxon>Pseudomonadati</taxon>
        <taxon>Pseudomonadota</taxon>
        <taxon>Gammaproteobacteria</taxon>
        <taxon>Moraxellales</taxon>
        <taxon>Moraxellaceae</taxon>
        <taxon>Acinetobacter</taxon>
    </lineage>
</organism>
<accession>N9R429</accession>
<dbReference type="Proteomes" id="UP000013009">
    <property type="component" value="Unassembled WGS sequence"/>
</dbReference>
<keyword evidence="4" id="KW-1185">Reference proteome</keyword>
<name>N9R429_9GAMM</name>
<dbReference type="Pfam" id="PF05707">
    <property type="entry name" value="Zot"/>
    <property type="match status" value="1"/>
</dbReference>
<feature type="transmembrane region" description="Helical" evidence="1">
    <location>
        <begin position="204"/>
        <end position="228"/>
    </location>
</feature>
<dbReference type="EMBL" id="APRZ01000018">
    <property type="protein sequence ID" value="ENX33380.1"/>
    <property type="molecule type" value="Genomic_DNA"/>
</dbReference>
<evidence type="ECO:0000313" key="3">
    <source>
        <dbReference type="EMBL" id="ENX33380.1"/>
    </source>
</evidence>
<sequence length="404" mass="46022">MPVLLVTGKMGQGKTHMVMKKWVNEAVKSGRPVYTNIDGCTLDVQPIPENENGELDWTLTPSSNVETGQKGALIVYDEAQRQVDKKGIRYFAWAAREKISSREVIRELEYHRHSGRDIIFITQSPKLLHLHLLELVNEHYHCTRLRNEKRSQVSLWRSWQEKPDSLAATERAEDVFFVNFDEEVFSQYKSTEEVTDGKTRIPGYFWKLAIIAVVCFIIAAGLLINGFVHFSGGKRIGQDAIDKTMEAQKQLEQRGAKNAPVAQQTSQISPELQAKINDCVKQFGWSPEMCREGLDKEYLESKNKQLEAKTGNSMERIVVDYNPSKPFDLVVTGGYQVTVMPVFAGCMKKNGRYVAYTQQGTILHDVSQSDCRKVVEDGDRPFNYFAQQQQQQSMQTMKNENPSL</sequence>
<gene>
    <name evidence="3" type="ORF">F889_02930</name>
</gene>
<keyword evidence="1" id="KW-0812">Transmembrane</keyword>
<dbReference type="OrthoDB" id="8809170at2"/>